<dbReference type="GO" id="GO:0008764">
    <property type="term" value="F:UDP-N-acetylmuramoylalanine-D-glutamate ligase activity"/>
    <property type="evidence" value="ECO:0007669"/>
    <property type="project" value="UniProtKB-UniRule"/>
</dbReference>
<keyword evidence="9 10" id="KW-0133">Cell shape</keyword>
<dbReference type="InterPro" id="IPR018109">
    <property type="entry name" value="Folylpolyglutamate_synth_CS"/>
</dbReference>
<comment type="function">
    <text evidence="9 10">Cell wall formation. Catalyzes the addition of glutamate to the nucleotide precursor UDP-N-acetylmuramoyl-L-alanine (UMA).</text>
</comment>
<dbReference type="KEGG" id="lck:HN018_14055"/>
<dbReference type="UniPathway" id="UPA00219"/>
<keyword evidence="9 10" id="KW-0961">Cell wall biogenesis/degradation</keyword>
<accession>A0A6M8HRC0</accession>
<dbReference type="Gene3D" id="3.90.190.20">
    <property type="entry name" value="Mur ligase, C-terminal domain"/>
    <property type="match status" value="1"/>
</dbReference>
<evidence type="ECO:0000256" key="2">
    <source>
        <dbReference type="ARBA" id="ARBA00004752"/>
    </source>
</evidence>
<keyword evidence="6 9" id="KW-0547">Nucleotide-binding</keyword>
<dbReference type="Gene3D" id="3.40.1190.10">
    <property type="entry name" value="Mur-like, catalytic domain"/>
    <property type="match status" value="1"/>
</dbReference>
<dbReference type="RefSeq" id="WP_171833456.1">
    <property type="nucleotide sequence ID" value="NZ_CP053708.1"/>
</dbReference>
<dbReference type="PANTHER" id="PTHR43692">
    <property type="entry name" value="UDP-N-ACETYLMURAMOYLALANINE--D-GLUTAMATE LIGASE"/>
    <property type="match status" value="1"/>
</dbReference>
<dbReference type="SUPFAM" id="SSF51984">
    <property type="entry name" value="MurCD N-terminal domain"/>
    <property type="match status" value="1"/>
</dbReference>
<keyword evidence="3 9" id="KW-0963">Cytoplasm</keyword>
<dbReference type="SUPFAM" id="SSF53244">
    <property type="entry name" value="MurD-like peptide ligases, peptide-binding domain"/>
    <property type="match status" value="1"/>
</dbReference>
<evidence type="ECO:0000259" key="12">
    <source>
        <dbReference type="Pfam" id="PF08245"/>
    </source>
</evidence>
<keyword evidence="7 9" id="KW-0067">ATP-binding</keyword>
<dbReference type="PANTHER" id="PTHR43692:SF1">
    <property type="entry name" value="UDP-N-ACETYLMURAMOYLALANINE--D-GLUTAMATE LIGASE"/>
    <property type="match status" value="1"/>
</dbReference>
<dbReference type="InterPro" id="IPR013221">
    <property type="entry name" value="Mur_ligase_cen"/>
</dbReference>
<keyword evidence="9 10" id="KW-0573">Peptidoglycan synthesis</keyword>
<feature type="binding site" evidence="9">
    <location>
        <begin position="123"/>
        <end position="129"/>
    </location>
    <ligand>
        <name>ATP</name>
        <dbReference type="ChEBI" id="CHEBI:30616"/>
    </ligand>
</feature>
<evidence type="ECO:0000256" key="5">
    <source>
        <dbReference type="ARBA" id="ARBA00022618"/>
    </source>
</evidence>
<dbReference type="NCBIfam" id="TIGR01087">
    <property type="entry name" value="murD"/>
    <property type="match status" value="1"/>
</dbReference>
<proteinExistence type="inferred from homology"/>
<evidence type="ECO:0000256" key="4">
    <source>
        <dbReference type="ARBA" id="ARBA00022598"/>
    </source>
</evidence>
<dbReference type="Pfam" id="PF08245">
    <property type="entry name" value="Mur_ligase_M"/>
    <property type="match status" value="1"/>
</dbReference>
<evidence type="ECO:0000256" key="10">
    <source>
        <dbReference type="RuleBase" id="RU003664"/>
    </source>
</evidence>
<dbReference type="EMBL" id="CP053708">
    <property type="protein sequence ID" value="QKE91019.1"/>
    <property type="molecule type" value="Genomic_DNA"/>
</dbReference>
<reference evidence="13 14" key="1">
    <citation type="journal article" date="2014" name="World J. Microbiol. Biotechnol.">
        <title>Biodiversity and physiological characteristics of Antarctic and Arctic lichens-associated bacteria.</title>
        <authorList>
            <person name="Lee Y.M."/>
            <person name="Kim E.H."/>
            <person name="Lee H.K."/>
            <person name="Hong S.G."/>
        </authorList>
    </citation>
    <scope>NUCLEOTIDE SEQUENCE [LARGE SCALE GENOMIC DNA]</scope>
    <source>
        <strain evidence="13 14">PAMC 26569</strain>
    </source>
</reference>
<dbReference type="GO" id="GO:0005524">
    <property type="term" value="F:ATP binding"/>
    <property type="evidence" value="ECO:0007669"/>
    <property type="project" value="UniProtKB-UniRule"/>
</dbReference>
<dbReference type="InterPro" id="IPR036615">
    <property type="entry name" value="Mur_ligase_C_dom_sf"/>
</dbReference>
<dbReference type="HAMAP" id="MF_00639">
    <property type="entry name" value="MurD"/>
    <property type="match status" value="1"/>
</dbReference>
<dbReference type="GO" id="GO:0009252">
    <property type="term" value="P:peptidoglycan biosynthetic process"/>
    <property type="evidence" value="ECO:0007669"/>
    <property type="project" value="UniProtKB-UniRule"/>
</dbReference>
<dbReference type="GO" id="GO:0005737">
    <property type="term" value="C:cytoplasm"/>
    <property type="evidence" value="ECO:0007669"/>
    <property type="project" value="UniProtKB-SubCell"/>
</dbReference>
<protein>
    <recommendedName>
        <fullName evidence="9 10">UDP-N-acetylmuramoylalanine--D-glutamate ligase</fullName>
        <ecNumber evidence="9 10">6.3.2.9</ecNumber>
    </recommendedName>
    <alternativeName>
        <fullName evidence="9">D-glutamic acid-adding enzyme</fullName>
    </alternativeName>
    <alternativeName>
        <fullName evidence="9">UDP-N-acetylmuramoyl-L-alanyl-D-glutamate synthetase</fullName>
    </alternativeName>
</protein>
<dbReference type="GO" id="GO:0004326">
    <property type="term" value="F:tetrahydrofolylpolyglutamate synthase activity"/>
    <property type="evidence" value="ECO:0007669"/>
    <property type="project" value="InterPro"/>
</dbReference>
<evidence type="ECO:0000256" key="6">
    <source>
        <dbReference type="ARBA" id="ARBA00022741"/>
    </source>
</evidence>
<dbReference type="SUPFAM" id="SSF53623">
    <property type="entry name" value="MurD-like peptide ligases, catalytic domain"/>
    <property type="match status" value="1"/>
</dbReference>
<evidence type="ECO:0000259" key="11">
    <source>
        <dbReference type="Pfam" id="PF02875"/>
    </source>
</evidence>
<evidence type="ECO:0000256" key="1">
    <source>
        <dbReference type="ARBA" id="ARBA00004496"/>
    </source>
</evidence>
<keyword evidence="4 9" id="KW-0436">Ligase</keyword>
<comment type="pathway">
    <text evidence="2 9 10">Cell wall biogenesis; peptidoglycan biosynthesis.</text>
</comment>
<dbReference type="PROSITE" id="PS01011">
    <property type="entry name" value="FOLYLPOLYGLU_SYNT_1"/>
    <property type="match status" value="1"/>
</dbReference>
<evidence type="ECO:0000313" key="13">
    <source>
        <dbReference type="EMBL" id="QKE91019.1"/>
    </source>
</evidence>
<name>A0A6M8HRC0_9PROT</name>
<evidence type="ECO:0000256" key="9">
    <source>
        <dbReference type="HAMAP-Rule" id="MF_00639"/>
    </source>
</evidence>
<evidence type="ECO:0000256" key="3">
    <source>
        <dbReference type="ARBA" id="ARBA00022490"/>
    </source>
</evidence>
<dbReference type="AlphaFoldDB" id="A0A6M8HRC0"/>
<evidence type="ECO:0000256" key="8">
    <source>
        <dbReference type="ARBA" id="ARBA00023306"/>
    </source>
</evidence>
<dbReference type="Pfam" id="PF02875">
    <property type="entry name" value="Mur_ligase_C"/>
    <property type="match status" value="1"/>
</dbReference>
<keyword evidence="8 9" id="KW-0131">Cell cycle</keyword>
<dbReference type="InterPro" id="IPR036565">
    <property type="entry name" value="Mur-like_cat_sf"/>
</dbReference>
<feature type="domain" description="Mur ligase C-terminal" evidence="11">
    <location>
        <begin position="303"/>
        <end position="416"/>
    </location>
</feature>
<sequence>MSTGFPDTLFSGRRYAVLGLGRNGLPVVRALVAMGATVQAWDDNEAGRLALGTMQGLTLADFNSMAGFDALVLSPGIPHHLPAPHPVALMARELGITILSDADLLFEAVRAAGSRARFVGITGTNGKSTTTALVAHLLTTAGIPNAAGGNLGPASLALPLLGDDGVYVLEMSSYMLERIDTLRFDAACLLNLSPDHLDRHDGMDGYTRAKLEIFARQTPADLAVIGFDDAASRAIAARGTVAQLLTVSGHRPGALAAALDGAIALPGAHNAQNALAAAAIARHLGMSDAAIEAGLASFPGLPHRQQRVASIGGIDFIDDSKATNADAASRALGCYDRLVWIAGGIAKSGGIDALAALFPRVELALLIGRDAPVLAETLTRHLVSHRIVETLEAAVPQALHAARSLSAPVVLLSPACASFDQFASFEARGQRFAELARDLGEAR</sequence>
<dbReference type="InterPro" id="IPR005762">
    <property type="entry name" value="MurD"/>
</dbReference>
<comment type="similarity">
    <text evidence="9">Belongs to the MurCDEF family.</text>
</comment>
<dbReference type="InterPro" id="IPR004101">
    <property type="entry name" value="Mur_ligase_C"/>
</dbReference>
<dbReference type="GO" id="GO:0008360">
    <property type="term" value="P:regulation of cell shape"/>
    <property type="evidence" value="ECO:0007669"/>
    <property type="project" value="UniProtKB-KW"/>
</dbReference>
<organism evidence="13 14">
    <name type="scientific">Lichenicola cladoniae</name>
    <dbReference type="NCBI Taxonomy" id="1484109"/>
    <lineage>
        <taxon>Bacteria</taxon>
        <taxon>Pseudomonadati</taxon>
        <taxon>Pseudomonadota</taxon>
        <taxon>Alphaproteobacteria</taxon>
        <taxon>Acetobacterales</taxon>
        <taxon>Acetobacteraceae</taxon>
        <taxon>Lichenicola</taxon>
    </lineage>
</organism>
<keyword evidence="14" id="KW-1185">Reference proteome</keyword>
<feature type="domain" description="Mur ligase central" evidence="12">
    <location>
        <begin position="121"/>
        <end position="281"/>
    </location>
</feature>
<comment type="subcellular location">
    <subcellularLocation>
        <location evidence="1 9 10">Cytoplasm</location>
    </subcellularLocation>
</comment>
<dbReference type="GO" id="GO:0051301">
    <property type="term" value="P:cell division"/>
    <property type="evidence" value="ECO:0007669"/>
    <property type="project" value="UniProtKB-KW"/>
</dbReference>
<keyword evidence="5 9" id="KW-0132">Cell division</keyword>
<dbReference type="GO" id="GO:0071555">
    <property type="term" value="P:cell wall organization"/>
    <property type="evidence" value="ECO:0007669"/>
    <property type="project" value="UniProtKB-KW"/>
</dbReference>
<dbReference type="Proteomes" id="UP000500767">
    <property type="component" value="Chromosome"/>
</dbReference>
<evidence type="ECO:0000313" key="14">
    <source>
        <dbReference type="Proteomes" id="UP000500767"/>
    </source>
</evidence>
<dbReference type="Gene3D" id="3.40.50.720">
    <property type="entry name" value="NAD(P)-binding Rossmann-like Domain"/>
    <property type="match status" value="1"/>
</dbReference>
<comment type="catalytic activity">
    <reaction evidence="9 10">
        <text>UDP-N-acetyl-alpha-D-muramoyl-L-alanine + D-glutamate + ATP = UDP-N-acetyl-alpha-D-muramoyl-L-alanyl-D-glutamate + ADP + phosphate + H(+)</text>
        <dbReference type="Rhea" id="RHEA:16429"/>
        <dbReference type="ChEBI" id="CHEBI:15378"/>
        <dbReference type="ChEBI" id="CHEBI:29986"/>
        <dbReference type="ChEBI" id="CHEBI:30616"/>
        <dbReference type="ChEBI" id="CHEBI:43474"/>
        <dbReference type="ChEBI" id="CHEBI:83898"/>
        <dbReference type="ChEBI" id="CHEBI:83900"/>
        <dbReference type="ChEBI" id="CHEBI:456216"/>
        <dbReference type="EC" id="6.3.2.9"/>
    </reaction>
</comment>
<dbReference type="EC" id="6.3.2.9" evidence="9 10"/>
<gene>
    <name evidence="9" type="primary">murD</name>
    <name evidence="13" type="ORF">HN018_14055</name>
</gene>
<evidence type="ECO:0000256" key="7">
    <source>
        <dbReference type="ARBA" id="ARBA00022840"/>
    </source>
</evidence>